<dbReference type="Gene3D" id="3.40.1580.10">
    <property type="entry name" value="SMI1/KNR4-like"/>
    <property type="match status" value="1"/>
</dbReference>
<dbReference type="PANTHER" id="PTHR47432:SF1">
    <property type="entry name" value="CELL WALL ASSEMBLY REGULATOR SMI1"/>
    <property type="match status" value="1"/>
</dbReference>
<dbReference type="Proteomes" id="UP000186513">
    <property type="component" value="Unassembled WGS sequence"/>
</dbReference>
<accession>A0A1K2HN14</accession>
<dbReference type="EMBL" id="FPKR01000011">
    <property type="protein sequence ID" value="SFZ78151.1"/>
    <property type="molecule type" value="Genomic_DNA"/>
</dbReference>
<protein>
    <submittedName>
        <fullName evidence="2">Cell wall assembly regulator SMI1</fullName>
    </submittedName>
</protein>
<proteinExistence type="predicted"/>
<dbReference type="InterPro" id="IPR018958">
    <property type="entry name" value="Knr4/Smi1-like_dom"/>
</dbReference>
<evidence type="ECO:0000259" key="1">
    <source>
        <dbReference type="SMART" id="SM00860"/>
    </source>
</evidence>
<reference evidence="2 3" key="1">
    <citation type="submission" date="2016-11" db="EMBL/GenBank/DDBJ databases">
        <authorList>
            <person name="Jaros S."/>
            <person name="Januszkiewicz K."/>
            <person name="Wedrychowicz H."/>
        </authorList>
    </citation>
    <scope>NUCLEOTIDE SEQUENCE [LARGE SCALE GENOMIC DNA]</scope>
    <source>
        <strain evidence="2 3">DSM 18899</strain>
    </source>
</reference>
<dbReference type="SUPFAM" id="SSF160631">
    <property type="entry name" value="SMI1/KNR4-like"/>
    <property type="match status" value="1"/>
</dbReference>
<dbReference type="RefSeq" id="WP_217651473.1">
    <property type="nucleotide sequence ID" value="NZ_FPKR01000011.1"/>
</dbReference>
<sequence>MMAHTWQLFEGWLAQHWPEGLACLNPPASDAQIAQLEAQLAVKLPADFIACLKVHNGQSGSASIFDGMEFLSCEEIYRQWQVWQGLLDGGDFDDITSEPDDGIKDDWWNAKWIPFTHNGSGDHLCLDLDPDESGSVGQVISMWHDMEARELKATSFADYFQAYVSGLIAGEYVYAEAYGGIIKADEV</sequence>
<name>A0A1K2HN14_9NEIS</name>
<keyword evidence="3" id="KW-1185">Reference proteome</keyword>
<dbReference type="AlphaFoldDB" id="A0A1K2HN14"/>
<organism evidence="2 3">
    <name type="scientific">Chitinimonas taiwanensis DSM 18899</name>
    <dbReference type="NCBI Taxonomy" id="1121279"/>
    <lineage>
        <taxon>Bacteria</taxon>
        <taxon>Pseudomonadati</taxon>
        <taxon>Pseudomonadota</taxon>
        <taxon>Betaproteobacteria</taxon>
        <taxon>Neisseriales</taxon>
        <taxon>Chitinibacteraceae</taxon>
        <taxon>Chitinimonas</taxon>
    </lineage>
</organism>
<dbReference type="InterPro" id="IPR051873">
    <property type="entry name" value="KNR4/SMI1_regulator"/>
</dbReference>
<dbReference type="PANTHER" id="PTHR47432">
    <property type="entry name" value="CELL WALL ASSEMBLY REGULATOR SMI1"/>
    <property type="match status" value="1"/>
</dbReference>
<evidence type="ECO:0000313" key="3">
    <source>
        <dbReference type="Proteomes" id="UP000186513"/>
    </source>
</evidence>
<dbReference type="InterPro" id="IPR037883">
    <property type="entry name" value="Knr4/Smi1-like_sf"/>
</dbReference>
<dbReference type="STRING" id="1121279.SAMN02745887_02821"/>
<evidence type="ECO:0000313" key="2">
    <source>
        <dbReference type="EMBL" id="SFZ78151.1"/>
    </source>
</evidence>
<dbReference type="SMART" id="SM00860">
    <property type="entry name" value="SMI1_KNR4"/>
    <property type="match status" value="1"/>
</dbReference>
<feature type="domain" description="Knr4/Smi1-like" evidence="1">
    <location>
        <begin position="27"/>
        <end position="162"/>
    </location>
</feature>
<dbReference type="Pfam" id="PF09346">
    <property type="entry name" value="SMI1_KNR4"/>
    <property type="match status" value="1"/>
</dbReference>
<gene>
    <name evidence="2" type="ORF">SAMN02745887_02821</name>
</gene>